<keyword evidence="3" id="KW-1185">Reference proteome</keyword>
<proteinExistence type="predicted"/>
<dbReference type="AlphaFoldDB" id="A0A9Q8T0F6"/>
<feature type="region of interest" description="Disordered" evidence="1">
    <location>
        <begin position="86"/>
        <end position="110"/>
    </location>
</feature>
<feature type="region of interest" description="Disordered" evidence="1">
    <location>
        <begin position="1"/>
        <end position="23"/>
    </location>
</feature>
<accession>A0A9Q8T0F6</accession>
<dbReference type="EMBL" id="CP019478">
    <property type="protein sequence ID" value="UQC86911.1"/>
    <property type="molecule type" value="Genomic_DNA"/>
</dbReference>
<evidence type="ECO:0000256" key="1">
    <source>
        <dbReference type="SAM" id="MobiDB-lite"/>
    </source>
</evidence>
<evidence type="ECO:0000313" key="2">
    <source>
        <dbReference type="EMBL" id="UQC86911.1"/>
    </source>
</evidence>
<organism evidence="2 3">
    <name type="scientific">Colletotrichum lupini</name>
    <dbReference type="NCBI Taxonomy" id="145971"/>
    <lineage>
        <taxon>Eukaryota</taxon>
        <taxon>Fungi</taxon>
        <taxon>Dikarya</taxon>
        <taxon>Ascomycota</taxon>
        <taxon>Pezizomycotina</taxon>
        <taxon>Sordariomycetes</taxon>
        <taxon>Hypocreomycetidae</taxon>
        <taxon>Glomerellales</taxon>
        <taxon>Glomerellaceae</taxon>
        <taxon>Colletotrichum</taxon>
        <taxon>Colletotrichum acutatum species complex</taxon>
    </lineage>
</organism>
<name>A0A9Q8T0F6_9PEZI</name>
<sequence length="110" mass="11645">MTKCGYSASSAGALASDEESDLSGPCRLLPFSGSSWPVGLPSGWYVGCNYTFTLQPAAPRTVAQTSNNSNQLKSQSSSFRLFATPASHEGQTLSSRPAAGNHQLKSRLFQ</sequence>
<dbReference type="GeneID" id="73346387"/>
<gene>
    <name evidence="2" type="ORF">CLUP02_12413</name>
</gene>
<reference evidence="2" key="1">
    <citation type="journal article" date="2021" name="Mol. Plant Microbe Interact.">
        <title>Complete Genome Sequence of the Plant-Pathogenic Fungus Colletotrichum lupini.</title>
        <authorList>
            <person name="Baroncelli R."/>
            <person name="Pensec F."/>
            <person name="Da Lio D."/>
            <person name="Boufleur T."/>
            <person name="Vicente I."/>
            <person name="Sarrocco S."/>
            <person name="Picot A."/>
            <person name="Baraldi E."/>
            <person name="Sukno S."/>
            <person name="Thon M."/>
            <person name="Le Floch G."/>
        </authorList>
    </citation>
    <scope>NUCLEOTIDE SEQUENCE</scope>
    <source>
        <strain evidence="2">IMI 504893</strain>
    </source>
</reference>
<dbReference type="RefSeq" id="XP_049148522.1">
    <property type="nucleotide sequence ID" value="XM_049291377.1"/>
</dbReference>
<evidence type="ECO:0000313" key="3">
    <source>
        <dbReference type="Proteomes" id="UP000830671"/>
    </source>
</evidence>
<dbReference type="Proteomes" id="UP000830671">
    <property type="component" value="Chromosome 6"/>
</dbReference>
<protein>
    <submittedName>
        <fullName evidence="2">Uncharacterized protein</fullName>
    </submittedName>
</protein>
<dbReference type="KEGG" id="clup:CLUP02_12413"/>